<proteinExistence type="predicted"/>
<dbReference type="GO" id="GO:0010038">
    <property type="term" value="P:response to metal ion"/>
    <property type="evidence" value="ECO:0007669"/>
    <property type="project" value="InterPro"/>
</dbReference>
<dbReference type="AlphaFoldDB" id="A0A8C8A851"/>
<evidence type="ECO:0000313" key="3">
    <source>
        <dbReference type="Proteomes" id="UP000694552"/>
    </source>
</evidence>
<keyword evidence="1" id="KW-0812">Transmembrane</keyword>
<name>A0A8C8A851_9STRI</name>
<keyword evidence="3" id="KW-1185">Reference proteome</keyword>
<evidence type="ECO:0000256" key="1">
    <source>
        <dbReference type="SAM" id="Phobius"/>
    </source>
</evidence>
<evidence type="ECO:0000313" key="2">
    <source>
        <dbReference type="Ensembl" id="ENSOSUP00000001751.1"/>
    </source>
</evidence>
<dbReference type="GO" id="GO:0005507">
    <property type="term" value="F:copper ion binding"/>
    <property type="evidence" value="ECO:0007669"/>
    <property type="project" value="TreeGrafter"/>
</dbReference>
<dbReference type="PANTHER" id="PTHR23419:SF2">
    <property type="entry name" value="CUTA DIVALENT CATION TOLERANCE HOMOLOG-LIKE"/>
    <property type="match status" value="1"/>
</dbReference>
<keyword evidence="1" id="KW-0472">Membrane</keyword>
<sequence length="231" mass="25214">MEWLSQRCPLLPAAQGCPRPGRGTLLLVVILSLPMYPVLRSLALQLHSAVTGSYVSGTHSIAFINCLNEQIAKDIARYFWKGELEESTEILLVSDNSPCHKNPCPSQPQPKGAAGWFGEGGTNVPEIWDSTKTPSTCLRAWQGVLGVAARLSPSHCHHRGHPLGKSPGRAPVTPLAMPDRCSGTAHAGLLHPLYFSLVFCFVLVFLLSTVSENKDVQNRRIVQLRQIHPSL</sequence>
<dbReference type="InterPro" id="IPR004323">
    <property type="entry name" value="Ion_tolerance_CutA"/>
</dbReference>
<reference evidence="2" key="2">
    <citation type="submission" date="2025-09" db="UniProtKB">
        <authorList>
            <consortium name="Ensembl"/>
        </authorList>
    </citation>
    <scope>IDENTIFICATION</scope>
</reference>
<keyword evidence="1" id="KW-1133">Transmembrane helix</keyword>
<dbReference type="Proteomes" id="UP000694552">
    <property type="component" value="Unplaced"/>
</dbReference>
<protein>
    <submittedName>
        <fullName evidence="2">Uncharacterized protein</fullName>
    </submittedName>
</protein>
<feature type="transmembrane region" description="Helical" evidence="1">
    <location>
        <begin position="189"/>
        <end position="210"/>
    </location>
</feature>
<organism evidence="2 3">
    <name type="scientific">Otus sunia</name>
    <name type="common">Oriental scops-owl</name>
    <dbReference type="NCBI Taxonomy" id="257818"/>
    <lineage>
        <taxon>Eukaryota</taxon>
        <taxon>Metazoa</taxon>
        <taxon>Chordata</taxon>
        <taxon>Craniata</taxon>
        <taxon>Vertebrata</taxon>
        <taxon>Euteleostomi</taxon>
        <taxon>Archelosauria</taxon>
        <taxon>Archosauria</taxon>
        <taxon>Dinosauria</taxon>
        <taxon>Saurischia</taxon>
        <taxon>Theropoda</taxon>
        <taxon>Coelurosauria</taxon>
        <taxon>Aves</taxon>
        <taxon>Neognathae</taxon>
        <taxon>Neoaves</taxon>
        <taxon>Telluraves</taxon>
        <taxon>Strigiformes</taxon>
        <taxon>Strigidae</taxon>
        <taxon>Otus</taxon>
    </lineage>
</organism>
<reference evidence="2" key="1">
    <citation type="submission" date="2025-08" db="UniProtKB">
        <authorList>
            <consortium name="Ensembl"/>
        </authorList>
    </citation>
    <scope>IDENTIFICATION</scope>
</reference>
<accession>A0A8C8A851</accession>
<dbReference type="Ensembl" id="ENSOSUT00000001784.1">
    <property type="protein sequence ID" value="ENSOSUP00000001751.1"/>
    <property type="gene ID" value="ENSOSUG00000001277.1"/>
</dbReference>
<dbReference type="PANTHER" id="PTHR23419">
    <property type="entry name" value="DIVALENT CATION TOLERANCE CUTA-RELATED"/>
    <property type="match status" value="1"/>
</dbReference>